<dbReference type="InterPro" id="IPR053146">
    <property type="entry name" value="QDO-like"/>
</dbReference>
<proteinExistence type="predicted"/>
<dbReference type="EMBL" id="FQUU01000002">
    <property type="protein sequence ID" value="SHE54722.1"/>
    <property type="molecule type" value="Genomic_DNA"/>
</dbReference>
<name>A0A1M4UD60_9BACT</name>
<dbReference type="Gene3D" id="2.60.120.10">
    <property type="entry name" value="Jelly Rolls"/>
    <property type="match status" value="1"/>
</dbReference>
<dbReference type="InterPro" id="IPR011051">
    <property type="entry name" value="RmlC_Cupin_sf"/>
</dbReference>
<dbReference type="OrthoDB" id="1423961at2"/>
<dbReference type="STRING" id="1121884.SAMN02745131_00611"/>
<dbReference type="PANTHER" id="PTHR36440">
    <property type="entry name" value="PUTATIVE (AFU_ORTHOLOGUE AFUA_8G07350)-RELATED"/>
    <property type="match status" value="1"/>
</dbReference>
<dbReference type="RefSeq" id="WP_072833763.1">
    <property type="nucleotide sequence ID" value="NZ_FQUU01000002.1"/>
</dbReference>
<reference evidence="2 3" key="1">
    <citation type="submission" date="2016-11" db="EMBL/GenBank/DDBJ databases">
        <authorList>
            <person name="Jaros S."/>
            <person name="Januszkiewicz K."/>
            <person name="Wedrychowicz H."/>
        </authorList>
    </citation>
    <scope>NUCLEOTIDE SEQUENCE [LARGE SCALE GENOMIC DNA]</scope>
    <source>
        <strain evidence="2 3">DSM 18119</strain>
    </source>
</reference>
<dbReference type="AlphaFoldDB" id="A0A1M4UD60"/>
<dbReference type="Pfam" id="PF07883">
    <property type="entry name" value="Cupin_2"/>
    <property type="match status" value="1"/>
</dbReference>
<sequence length="183" mass="20924">MAIANKVIHNPITGETIRFQKTSRDTHGALLEMESIFYPFSKEPLSHYHPYQTELFMVQEGRIHIRINGTVKELVKGEKLEIAPNTIHSMWNPYTKKAKLTWKVQPAMNTEYLLETGMGLAVNGRVGKKGAPGFLQSILILKHYKDVYRLAKPSYSLQRILTIILSPLAHLAGYKPVYKEYLD</sequence>
<keyword evidence="3" id="KW-1185">Reference proteome</keyword>
<dbReference type="InterPro" id="IPR013096">
    <property type="entry name" value="Cupin_2"/>
</dbReference>
<dbReference type="Proteomes" id="UP000184048">
    <property type="component" value="Unassembled WGS sequence"/>
</dbReference>
<organism evidence="2 3">
    <name type="scientific">Flavisolibacter ginsengisoli DSM 18119</name>
    <dbReference type="NCBI Taxonomy" id="1121884"/>
    <lineage>
        <taxon>Bacteria</taxon>
        <taxon>Pseudomonadati</taxon>
        <taxon>Bacteroidota</taxon>
        <taxon>Chitinophagia</taxon>
        <taxon>Chitinophagales</taxon>
        <taxon>Chitinophagaceae</taxon>
        <taxon>Flavisolibacter</taxon>
    </lineage>
</organism>
<evidence type="ECO:0000313" key="3">
    <source>
        <dbReference type="Proteomes" id="UP000184048"/>
    </source>
</evidence>
<accession>A0A1M4UD60</accession>
<gene>
    <name evidence="2" type="ORF">SAMN02745131_00611</name>
</gene>
<evidence type="ECO:0000313" key="2">
    <source>
        <dbReference type="EMBL" id="SHE54722.1"/>
    </source>
</evidence>
<evidence type="ECO:0000259" key="1">
    <source>
        <dbReference type="Pfam" id="PF07883"/>
    </source>
</evidence>
<dbReference type="SUPFAM" id="SSF51182">
    <property type="entry name" value="RmlC-like cupins"/>
    <property type="match status" value="1"/>
</dbReference>
<protein>
    <submittedName>
        <fullName evidence="2">Cupin domain-containing protein</fullName>
    </submittedName>
</protein>
<dbReference type="PANTHER" id="PTHR36440:SF1">
    <property type="entry name" value="PUTATIVE (AFU_ORTHOLOGUE AFUA_8G07350)-RELATED"/>
    <property type="match status" value="1"/>
</dbReference>
<feature type="domain" description="Cupin type-2" evidence="1">
    <location>
        <begin position="44"/>
        <end position="102"/>
    </location>
</feature>
<dbReference type="InterPro" id="IPR014710">
    <property type="entry name" value="RmlC-like_jellyroll"/>
</dbReference>